<dbReference type="InterPro" id="IPR017871">
    <property type="entry name" value="ABC_transporter-like_CS"/>
</dbReference>
<evidence type="ECO:0000256" key="1">
    <source>
        <dbReference type="ARBA" id="ARBA00022448"/>
    </source>
</evidence>
<dbReference type="GO" id="GO:0005524">
    <property type="term" value="F:ATP binding"/>
    <property type="evidence" value="ECO:0007669"/>
    <property type="project" value="UniProtKB-KW"/>
</dbReference>
<evidence type="ECO:0000259" key="4">
    <source>
        <dbReference type="PROSITE" id="PS50893"/>
    </source>
</evidence>
<keyword evidence="1" id="KW-0813">Transport</keyword>
<feature type="domain" description="ABC transporter" evidence="4">
    <location>
        <begin position="17"/>
        <end position="255"/>
    </location>
</feature>
<sequence length="270" mass="29702">MGLATERDHSTAQKPLIQVSDLTMAYGDFVIQQELNFTIHAGDVFIIMGGSGCGKSTLLRHLIGLHKPAQGKIRFQGESIWDLDSQKRHQILRRMGVLYQSGALWTHMTLAENVALPLQTYTSLSTKEISELVSFKLALVGLKGFEAYYPSEISGGMQKRAGLARAMSLDPELLFFDEPSAGLDPVSARRLDELILELSESLDTTIVVVTHELASIFAIGDDSVFLDPVCKRMIASGNPNELLATTDDPRVREFLTRGDSEVDPSHAIKD</sequence>
<dbReference type="EMBL" id="LVJZ01000003">
    <property type="protein sequence ID" value="ODB97657.1"/>
    <property type="molecule type" value="Genomic_DNA"/>
</dbReference>
<accession>A0A1E2USB5</accession>
<evidence type="ECO:0000313" key="5">
    <source>
        <dbReference type="EMBL" id="ODB97657.1"/>
    </source>
</evidence>
<dbReference type="Pfam" id="PF00005">
    <property type="entry name" value="ABC_tran"/>
    <property type="match status" value="1"/>
</dbReference>
<dbReference type="STRING" id="1818881.A3196_13360"/>
<dbReference type="Proteomes" id="UP000094849">
    <property type="component" value="Unassembled WGS sequence"/>
</dbReference>
<dbReference type="SMART" id="SM00382">
    <property type="entry name" value="AAA"/>
    <property type="match status" value="1"/>
</dbReference>
<name>A0A1E2USB5_9GAMM</name>
<dbReference type="InterPro" id="IPR003593">
    <property type="entry name" value="AAA+_ATPase"/>
</dbReference>
<keyword evidence="2" id="KW-0547">Nucleotide-binding</keyword>
<dbReference type="RefSeq" id="WP_069005601.1">
    <property type="nucleotide sequence ID" value="NZ_LVJW01000003.1"/>
</dbReference>
<evidence type="ECO:0000256" key="2">
    <source>
        <dbReference type="ARBA" id="ARBA00022741"/>
    </source>
</evidence>
<dbReference type="SUPFAM" id="SSF52540">
    <property type="entry name" value="P-loop containing nucleoside triphosphate hydrolases"/>
    <property type="match status" value="1"/>
</dbReference>
<evidence type="ECO:0000313" key="6">
    <source>
        <dbReference type="Proteomes" id="UP000094849"/>
    </source>
</evidence>
<dbReference type="PROSITE" id="PS50893">
    <property type="entry name" value="ABC_TRANSPORTER_2"/>
    <property type="match status" value="1"/>
</dbReference>
<evidence type="ECO:0000256" key="3">
    <source>
        <dbReference type="ARBA" id="ARBA00022840"/>
    </source>
</evidence>
<dbReference type="InterPro" id="IPR003439">
    <property type="entry name" value="ABC_transporter-like_ATP-bd"/>
</dbReference>
<dbReference type="Gene3D" id="3.40.50.300">
    <property type="entry name" value="P-loop containing nucleotide triphosphate hydrolases"/>
    <property type="match status" value="1"/>
</dbReference>
<dbReference type="PROSITE" id="PS00211">
    <property type="entry name" value="ABC_TRANSPORTER_1"/>
    <property type="match status" value="1"/>
</dbReference>
<comment type="caution">
    <text evidence="5">The sequence shown here is derived from an EMBL/GenBank/DDBJ whole genome shotgun (WGS) entry which is preliminary data.</text>
</comment>
<proteinExistence type="predicted"/>
<dbReference type="GO" id="GO:0016887">
    <property type="term" value="F:ATP hydrolysis activity"/>
    <property type="evidence" value="ECO:0007669"/>
    <property type="project" value="InterPro"/>
</dbReference>
<protein>
    <submittedName>
        <fullName evidence="5">Polyamine ABC transporter ATP-binding protein</fullName>
    </submittedName>
</protein>
<dbReference type="PANTHER" id="PTHR43023:SF3">
    <property type="entry name" value="PROTEIN TRIGALACTOSYLDIACYLGLYCEROL 3, CHLOROPLASTIC"/>
    <property type="match status" value="1"/>
</dbReference>
<reference evidence="5 6" key="1">
    <citation type="submission" date="2016-03" db="EMBL/GenBank/DDBJ databases">
        <title>Chemosynthetic sulphur-oxidizing symbionts of marine invertebrate animals are capable of nitrogen fixation.</title>
        <authorList>
            <person name="Petersen J.M."/>
            <person name="Kemper A."/>
            <person name="Gruber-Vodicka H."/>
            <person name="Cardini U."/>
            <person name="Geest Mvander."/>
            <person name="Kleiner M."/>
            <person name="Bulgheresi S."/>
            <person name="Fussmann M."/>
            <person name="Herbold C."/>
            <person name="Seah B.K.B."/>
            <person name="Antony C.Paul."/>
            <person name="Liu D."/>
            <person name="Belitz A."/>
            <person name="Weber M."/>
        </authorList>
    </citation>
    <scope>NUCLEOTIDE SEQUENCE [LARGE SCALE GENOMIC DNA]</scope>
    <source>
        <strain evidence="5">G_D</strain>
    </source>
</reference>
<dbReference type="InterPro" id="IPR027417">
    <property type="entry name" value="P-loop_NTPase"/>
</dbReference>
<dbReference type="PANTHER" id="PTHR43023">
    <property type="entry name" value="PROTEIN TRIGALACTOSYLDIACYLGLYCEROL 3, CHLOROPLASTIC"/>
    <property type="match status" value="1"/>
</dbReference>
<organism evidence="5 6">
    <name type="scientific">Candidatus Thiodiazotropha endoloripes</name>
    <dbReference type="NCBI Taxonomy" id="1818881"/>
    <lineage>
        <taxon>Bacteria</taxon>
        <taxon>Pseudomonadati</taxon>
        <taxon>Pseudomonadota</taxon>
        <taxon>Gammaproteobacteria</taxon>
        <taxon>Chromatiales</taxon>
        <taxon>Sedimenticolaceae</taxon>
        <taxon>Candidatus Thiodiazotropha</taxon>
    </lineage>
</organism>
<dbReference type="AlphaFoldDB" id="A0A1E2USB5"/>
<keyword evidence="3 5" id="KW-0067">ATP-binding</keyword>
<keyword evidence="6" id="KW-1185">Reference proteome</keyword>
<gene>
    <name evidence="5" type="ORF">A3196_13360</name>
</gene>